<evidence type="ECO:0000256" key="5">
    <source>
        <dbReference type="ARBA" id="ARBA00023242"/>
    </source>
</evidence>
<keyword evidence="5" id="KW-0539">Nucleus</keyword>
<dbReference type="GO" id="GO:0046982">
    <property type="term" value="F:protein heterodimerization activity"/>
    <property type="evidence" value="ECO:0007669"/>
    <property type="project" value="InterPro"/>
</dbReference>
<dbReference type="PANTHER" id="PTHR48068">
    <property type="entry name" value="TAF9 RNA POLYMERASE II, TATA BOX-BINDING PROTEIN (TBP)-ASSOCIATED FACTOR"/>
    <property type="match status" value="1"/>
</dbReference>
<protein>
    <submittedName>
        <fullName evidence="7">Transcription initiation factor TFIID subunit 9</fullName>
    </submittedName>
</protein>
<dbReference type="Gene3D" id="1.10.20.10">
    <property type="entry name" value="Histone, subunit A"/>
    <property type="match status" value="1"/>
</dbReference>
<evidence type="ECO:0000256" key="2">
    <source>
        <dbReference type="ARBA" id="ARBA00007646"/>
    </source>
</evidence>
<dbReference type="InterPro" id="IPR009072">
    <property type="entry name" value="Histone-fold"/>
</dbReference>
<keyword evidence="8" id="KW-1185">Reference proteome</keyword>
<dbReference type="Proteomes" id="UP001285441">
    <property type="component" value="Unassembled WGS sequence"/>
</dbReference>
<evidence type="ECO:0000313" key="8">
    <source>
        <dbReference type="Proteomes" id="UP001285441"/>
    </source>
</evidence>
<dbReference type="FunFam" id="1.10.20.10:FF:000069">
    <property type="entry name" value="Transcription initiation factor TFIID subunit"/>
    <property type="match status" value="1"/>
</dbReference>
<comment type="subcellular location">
    <subcellularLocation>
        <location evidence="1">Nucleus</location>
    </subcellularLocation>
</comment>
<reference evidence="7" key="2">
    <citation type="submission" date="2023-06" db="EMBL/GenBank/DDBJ databases">
        <authorList>
            <consortium name="Lawrence Berkeley National Laboratory"/>
            <person name="Haridas S."/>
            <person name="Hensen N."/>
            <person name="Bonometti L."/>
            <person name="Westerberg I."/>
            <person name="Brannstrom I.O."/>
            <person name="Guillou S."/>
            <person name="Cros-Aarteil S."/>
            <person name="Calhoun S."/>
            <person name="Kuo A."/>
            <person name="Mondo S."/>
            <person name="Pangilinan J."/>
            <person name="Riley R."/>
            <person name="LaButti K."/>
            <person name="Andreopoulos B."/>
            <person name="Lipzen A."/>
            <person name="Chen C."/>
            <person name="Yanf M."/>
            <person name="Daum C."/>
            <person name="Ng V."/>
            <person name="Clum A."/>
            <person name="Steindorff A."/>
            <person name="Ohm R."/>
            <person name="Martin F."/>
            <person name="Silar P."/>
            <person name="Natvig D."/>
            <person name="Lalanne C."/>
            <person name="Gautier V."/>
            <person name="Ament-velasquez S.L."/>
            <person name="Kruys A."/>
            <person name="Hutchinson M.I."/>
            <person name="Powell A.J."/>
            <person name="Barry K."/>
            <person name="Miller A.N."/>
            <person name="Grigoriev I.V."/>
            <person name="Debuchy R."/>
            <person name="Gladieux P."/>
            <person name="Thoren M.H."/>
            <person name="Johannesson H."/>
        </authorList>
    </citation>
    <scope>NUCLEOTIDE SEQUENCE</scope>
    <source>
        <strain evidence="7">CBS 232.78</strain>
    </source>
</reference>
<dbReference type="GO" id="GO:0051123">
    <property type="term" value="P:RNA polymerase II preinitiation complex assembly"/>
    <property type="evidence" value="ECO:0007669"/>
    <property type="project" value="TreeGrafter"/>
</dbReference>
<feature type="compositionally biased region" description="Low complexity" evidence="6">
    <location>
        <begin position="1"/>
        <end position="18"/>
    </location>
</feature>
<reference evidence="7" key="1">
    <citation type="journal article" date="2023" name="Mol. Phylogenet. Evol.">
        <title>Genome-scale phylogeny and comparative genomics of the fungal order Sordariales.</title>
        <authorList>
            <person name="Hensen N."/>
            <person name="Bonometti L."/>
            <person name="Westerberg I."/>
            <person name="Brannstrom I.O."/>
            <person name="Guillou S."/>
            <person name="Cros-Aarteil S."/>
            <person name="Calhoun S."/>
            <person name="Haridas S."/>
            <person name="Kuo A."/>
            <person name="Mondo S."/>
            <person name="Pangilinan J."/>
            <person name="Riley R."/>
            <person name="LaButti K."/>
            <person name="Andreopoulos B."/>
            <person name="Lipzen A."/>
            <person name="Chen C."/>
            <person name="Yan M."/>
            <person name="Daum C."/>
            <person name="Ng V."/>
            <person name="Clum A."/>
            <person name="Steindorff A."/>
            <person name="Ohm R.A."/>
            <person name="Martin F."/>
            <person name="Silar P."/>
            <person name="Natvig D.O."/>
            <person name="Lalanne C."/>
            <person name="Gautier V."/>
            <person name="Ament-Velasquez S.L."/>
            <person name="Kruys A."/>
            <person name="Hutchinson M.I."/>
            <person name="Powell A.J."/>
            <person name="Barry K."/>
            <person name="Miller A.N."/>
            <person name="Grigoriev I.V."/>
            <person name="Debuchy R."/>
            <person name="Gladieux P."/>
            <person name="Hiltunen Thoren M."/>
            <person name="Johannesson H."/>
        </authorList>
    </citation>
    <scope>NUCLEOTIDE SEQUENCE</scope>
    <source>
        <strain evidence="7">CBS 232.78</strain>
    </source>
</reference>
<dbReference type="GO" id="GO:0003713">
    <property type="term" value="F:transcription coactivator activity"/>
    <property type="evidence" value="ECO:0007669"/>
    <property type="project" value="TreeGrafter"/>
</dbReference>
<evidence type="ECO:0000256" key="6">
    <source>
        <dbReference type="SAM" id="MobiDB-lite"/>
    </source>
</evidence>
<dbReference type="InterPro" id="IPR051431">
    <property type="entry name" value="TFIID_subunit_9"/>
</dbReference>
<feature type="compositionally biased region" description="Low complexity" evidence="6">
    <location>
        <begin position="26"/>
        <end position="76"/>
    </location>
</feature>
<evidence type="ECO:0000313" key="7">
    <source>
        <dbReference type="EMBL" id="KAK3394347.1"/>
    </source>
</evidence>
<dbReference type="PANTHER" id="PTHR48068:SF4">
    <property type="entry name" value="TATA-BOX BINDING PROTEIN ASSOCIATED FACTOR 9"/>
    <property type="match status" value="1"/>
</dbReference>
<dbReference type="GO" id="GO:0000124">
    <property type="term" value="C:SAGA complex"/>
    <property type="evidence" value="ECO:0007669"/>
    <property type="project" value="TreeGrafter"/>
</dbReference>
<evidence type="ECO:0000256" key="4">
    <source>
        <dbReference type="ARBA" id="ARBA00023163"/>
    </source>
</evidence>
<proteinExistence type="inferred from homology"/>
<comment type="caution">
    <text evidence="7">The sequence shown here is derived from an EMBL/GenBank/DDBJ whole genome shotgun (WGS) entry which is preliminary data.</text>
</comment>
<feature type="region of interest" description="Disordered" evidence="6">
    <location>
        <begin position="1"/>
        <end position="103"/>
    </location>
</feature>
<gene>
    <name evidence="7" type="ORF">B0H63DRAFT_43381</name>
</gene>
<dbReference type="Pfam" id="PF02291">
    <property type="entry name" value="TFIID-31kDa"/>
    <property type="match status" value="1"/>
</dbReference>
<dbReference type="CDD" id="cd07979">
    <property type="entry name" value="HFD_TAF9"/>
    <property type="match status" value="1"/>
</dbReference>
<keyword evidence="3" id="KW-0805">Transcription regulation</keyword>
<dbReference type="AlphaFoldDB" id="A0AAE0P6S2"/>
<feature type="compositionally biased region" description="Acidic residues" evidence="6">
    <location>
        <begin position="262"/>
        <end position="275"/>
    </location>
</feature>
<feature type="compositionally biased region" description="Acidic residues" evidence="6">
    <location>
        <begin position="315"/>
        <end position="328"/>
    </location>
</feature>
<name>A0AAE0P6S2_9PEZI</name>
<dbReference type="GO" id="GO:0005669">
    <property type="term" value="C:transcription factor TFIID complex"/>
    <property type="evidence" value="ECO:0007669"/>
    <property type="project" value="TreeGrafter"/>
</dbReference>
<evidence type="ECO:0000256" key="1">
    <source>
        <dbReference type="ARBA" id="ARBA00004123"/>
    </source>
</evidence>
<dbReference type="SUPFAM" id="SSF47113">
    <property type="entry name" value="Histone-fold"/>
    <property type="match status" value="1"/>
</dbReference>
<dbReference type="GO" id="GO:0016251">
    <property type="term" value="F:RNA polymerase II general transcription initiation factor activity"/>
    <property type="evidence" value="ECO:0007669"/>
    <property type="project" value="TreeGrafter"/>
</dbReference>
<sequence>MSSSAGGAGAAPPSSSAPQQPNGVPSSSAASNSQTLSGGSSTQQQPPTSSQPATQGTTQSQPGQATQSSTSQTTQPPSQPLANQLLDRQPLGPASPSANAPRPRDARTIELLLTAQGVTAYEQRVPLLLLDFAYRHTSAILSDALHLSADPYTSHAGARPSAASGAAPVNVGDATVTANAIQLAISSRLGFQFRGGGGGGIGPGASAGGTAKDWLMDMAREQNKIALPRISASEWGVRLPSERFVLSGLGWGLRDVWAGQEGADDDSDEDEEFEDVGGLGGAAGGGDRMEGIETEDIGGDGVEGGTVDDIFGDAGMDEDDEDAEMVEA</sequence>
<feature type="region of interest" description="Disordered" evidence="6">
    <location>
        <begin position="260"/>
        <end position="328"/>
    </location>
</feature>
<dbReference type="InterPro" id="IPR003162">
    <property type="entry name" value="TFIID-31"/>
</dbReference>
<feature type="compositionally biased region" description="Gly residues" evidence="6">
    <location>
        <begin position="277"/>
        <end position="286"/>
    </location>
</feature>
<accession>A0AAE0P6S2</accession>
<organism evidence="7 8">
    <name type="scientific">Podospora didyma</name>
    <dbReference type="NCBI Taxonomy" id="330526"/>
    <lineage>
        <taxon>Eukaryota</taxon>
        <taxon>Fungi</taxon>
        <taxon>Dikarya</taxon>
        <taxon>Ascomycota</taxon>
        <taxon>Pezizomycotina</taxon>
        <taxon>Sordariomycetes</taxon>
        <taxon>Sordariomycetidae</taxon>
        <taxon>Sordariales</taxon>
        <taxon>Podosporaceae</taxon>
        <taxon>Podospora</taxon>
    </lineage>
</organism>
<keyword evidence="4" id="KW-0804">Transcription</keyword>
<dbReference type="EMBL" id="JAULSW010000001">
    <property type="protein sequence ID" value="KAK3394347.1"/>
    <property type="molecule type" value="Genomic_DNA"/>
</dbReference>
<comment type="similarity">
    <text evidence="2">Belongs to the TAF9 family.</text>
</comment>
<evidence type="ECO:0000256" key="3">
    <source>
        <dbReference type="ARBA" id="ARBA00023015"/>
    </source>
</evidence>
<feature type="compositionally biased region" description="Low complexity" evidence="6">
    <location>
        <begin position="305"/>
        <end position="314"/>
    </location>
</feature>